<reference evidence="4" key="1">
    <citation type="submission" date="2023-07" db="EMBL/GenBank/DDBJ databases">
        <title>Functional and genomic diversity of the sorghum phyllosphere microbiome.</title>
        <authorList>
            <person name="Shade A."/>
        </authorList>
    </citation>
    <scope>NUCLEOTIDE SEQUENCE [LARGE SCALE GENOMIC DNA]</scope>
    <source>
        <strain evidence="4">SORGH_AS_0422</strain>
    </source>
</reference>
<protein>
    <recommendedName>
        <fullName evidence="2">MobA/VirD2-like nuclease domain-containing protein</fullName>
    </recommendedName>
</protein>
<keyword evidence="4" id="KW-1185">Reference proteome</keyword>
<dbReference type="InterPro" id="IPR005094">
    <property type="entry name" value="Endonuclease_MobA/VirD2"/>
</dbReference>
<feature type="region of interest" description="Disordered" evidence="1">
    <location>
        <begin position="300"/>
        <end position="319"/>
    </location>
</feature>
<evidence type="ECO:0000259" key="2">
    <source>
        <dbReference type="Pfam" id="PF03432"/>
    </source>
</evidence>
<dbReference type="Pfam" id="PF03432">
    <property type="entry name" value="Relaxase"/>
    <property type="match status" value="1"/>
</dbReference>
<evidence type="ECO:0000256" key="1">
    <source>
        <dbReference type="SAM" id="MobiDB-lite"/>
    </source>
</evidence>
<name>A0ABU3GR60_9SPHI</name>
<proteinExistence type="predicted"/>
<feature type="compositionally biased region" description="Gly residues" evidence="1">
    <location>
        <begin position="261"/>
        <end position="270"/>
    </location>
</feature>
<gene>
    <name evidence="3" type="ORF">QE417_001344</name>
</gene>
<feature type="compositionally biased region" description="Basic residues" evidence="1">
    <location>
        <begin position="307"/>
        <end position="319"/>
    </location>
</feature>
<dbReference type="EMBL" id="JAVLVU010000001">
    <property type="protein sequence ID" value="MDT3402272.1"/>
    <property type="molecule type" value="Genomic_DNA"/>
</dbReference>
<dbReference type="Proteomes" id="UP001258315">
    <property type="component" value="Unassembled WGS sequence"/>
</dbReference>
<comment type="caution">
    <text evidence="3">The sequence shown here is derived from an EMBL/GenBank/DDBJ whole genome shotgun (WGS) entry which is preliminary data.</text>
</comment>
<dbReference type="RefSeq" id="WP_311948592.1">
    <property type="nucleotide sequence ID" value="NZ_JAVLVU010000001.1"/>
</dbReference>
<organism evidence="3 4">
    <name type="scientific">Mucilaginibacter terrae</name>
    <dbReference type="NCBI Taxonomy" id="1955052"/>
    <lineage>
        <taxon>Bacteria</taxon>
        <taxon>Pseudomonadati</taxon>
        <taxon>Bacteroidota</taxon>
        <taxon>Sphingobacteriia</taxon>
        <taxon>Sphingobacteriales</taxon>
        <taxon>Sphingobacteriaceae</taxon>
        <taxon>Mucilaginibacter</taxon>
    </lineage>
</organism>
<evidence type="ECO:0000313" key="4">
    <source>
        <dbReference type="Proteomes" id="UP001258315"/>
    </source>
</evidence>
<evidence type="ECO:0000313" key="3">
    <source>
        <dbReference type="EMBL" id="MDT3402272.1"/>
    </source>
</evidence>
<accession>A0ABU3GR60</accession>
<sequence length="319" mass="35733">MHIVTTNIKPDGARISLHNLGRNESEKARREIEKKYGLIEADKSALTEKHKLKPIDAQRVSYGKTETKRAINNVLNAVVTKYRFASIAELNAILKLYNIIADNGSENSRVRKHAGLLYRLLDEHGKPVGTPIKASLFFSNPGMKQLMKLFAENRLAKEPAKARVRNGIDLALLHRKGSLQNMIAELKRSGIDTIVRQNEQGVVYGLTYVDHHTRVVLNGSDLGKAYSARGVLERCQDNGAFERKKQLTTRKELSGQKPDGVAGGRPGTDVGGDRSTGDFVTRGSEFTAALLEQRDVSETMDFELRSTRRKRKKRKMRLD</sequence>
<feature type="domain" description="MobA/VirD2-like nuclease" evidence="2">
    <location>
        <begin position="1"/>
        <end position="38"/>
    </location>
</feature>
<feature type="region of interest" description="Disordered" evidence="1">
    <location>
        <begin position="248"/>
        <end position="279"/>
    </location>
</feature>